<feature type="transmembrane region" description="Helical" evidence="7">
    <location>
        <begin position="233"/>
        <end position="254"/>
    </location>
</feature>
<feature type="transmembrane region" description="Helical" evidence="7">
    <location>
        <begin position="391"/>
        <end position="416"/>
    </location>
</feature>
<feature type="transmembrane region" description="Helical" evidence="7">
    <location>
        <begin position="959"/>
        <end position="982"/>
    </location>
</feature>
<keyword evidence="10" id="KW-1185">Reference proteome</keyword>
<dbReference type="Pfam" id="PF03176">
    <property type="entry name" value="MMPL"/>
    <property type="match status" value="2"/>
</dbReference>
<dbReference type="SUPFAM" id="SSF82866">
    <property type="entry name" value="Multidrug efflux transporter AcrB transmembrane domain"/>
    <property type="match status" value="2"/>
</dbReference>
<comment type="similarity">
    <text evidence="2">Belongs to the resistance-nodulation-cell division (RND) (TC 2.A.6) family. MmpL subfamily.</text>
</comment>
<feature type="transmembrane region" description="Helical" evidence="7">
    <location>
        <begin position="207"/>
        <end position="226"/>
    </location>
</feature>
<sequence>MLPADRKATVIDVQSNSAAKPPFFTRLGRLCVRYAAWILLFWVALAGVLNVAVPQLEQTVHKHSAPFIPGDLPGVDGLRAMAEEFGTPSSTAQGNVIVAAEGRIGPEQEQYYRALTAALEADEEHVAYVIDTFGKPAAREVGLSPDGKAINLLVAEVGDIGSTRAQSSTEAIRETIRSIPAPAGTTVEFTGTAPTLSDLFTAIDSSLLVITAVSVVLIMALLLVTYRSIGAALVPLLTIGLSLAVARPIVSLLGEHEVIPVSNFSIAIMTAMVLGAATDYAIFAVAGFHEARRAGVPSDEAAVAASTRVGRIIAASALTIAVASGAMIFCKVGIFVTAGLPTTISIIVTCLIALTLPPALLRYLGARGWVEPRPGTEKRWRRTGARVMRRAVPLSAAALVVLLAAAAVLPSMVIGFDENRMQLRATDSRNGYETVQEHWGVNEAVPEFLLIRADHDMRNTHDLAALEAIAIGVGNLPQVAYVRSITRPDGKPIPESAVGYQTQQVANGLGDANRQLKEASPQLKALASGVDQLNAGANEASRRVPELVAGTQRVTGLASGVLDALTSAQQALATASGGTVDVDDATRLLRSAVTTLTVAADAVRTAQRQQSAATAGVSTVFGPLVGPISPTCAADANCRAAHDAFAQLDRATGGSASTAVRAATAVVPLPAGTTDRASAALTQADDALARLQGLLAGLDGLSPAQLKAQLAELNAGVAQLSTGLTQLSTGLGQVKTGTDQVVEMTGRLQDGLGTATDYLTGLSAGTADGPGRGFYLPAQGLQSDRFVDGARVLMSPDGKSARMLVVWGINPYSDEALNTAASIPDAARAAAKGTVLEPATMDGFGLASISAQMREQVLRDFLLFGLVAVIGVFLVLLVLLRAVIASLLMVTTVVLSFAAAAGASVLLWQHGLGIPVDWSVLPISFMALVAVGADYSMLFADRIREEAAGGSTVRGVLRAFGTTGSVITTAGLVFAITMFALMSGSVINLLQIGSTIGIGLLLDIVVVRTVFVPAAITALGDRVWWPSKP</sequence>
<feature type="transmembrane region" description="Helical" evidence="7">
    <location>
        <begin position="266"/>
        <end position="288"/>
    </location>
</feature>
<keyword evidence="3" id="KW-1003">Cell membrane</keyword>
<name>A0A1H1G233_9ACTN</name>
<feature type="domain" description="Membrane transport protein MMPL" evidence="8">
    <location>
        <begin position="75"/>
        <end position="393"/>
    </location>
</feature>
<dbReference type="PANTHER" id="PTHR33406">
    <property type="entry name" value="MEMBRANE PROTEIN MJ1562-RELATED"/>
    <property type="match status" value="1"/>
</dbReference>
<proteinExistence type="inferred from homology"/>
<dbReference type="EMBL" id="FNLF01000002">
    <property type="protein sequence ID" value="SDR07145.1"/>
    <property type="molecule type" value="Genomic_DNA"/>
</dbReference>
<gene>
    <name evidence="9" type="ORF">SAMN04489765_3051</name>
</gene>
<feature type="transmembrane region" description="Helical" evidence="7">
    <location>
        <begin position="309"/>
        <end position="338"/>
    </location>
</feature>
<keyword evidence="6 7" id="KW-0472">Membrane</keyword>
<evidence type="ECO:0000256" key="5">
    <source>
        <dbReference type="ARBA" id="ARBA00022989"/>
    </source>
</evidence>
<feature type="domain" description="Membrane transport protein MMPL" evidence="8">
    <location>
        <begin position="785"/>
        <end position="1026"/>
    </location>
</feature>
<feature type="transmembrane region" description="Helical" evidence="7">
    <location>
        <begin position="861"/>
        <end position="880"/>
    </location>
</feature>
<evidence type="ECO:0000313" key="9">
    <source>
        <dbReference type="EMBL" id="SDR07145.1"/>
    </source>
</evidence>
<dbReference type="GO" id="GO:0005886">
    <property type="term" value="C:plasma membrane"/>
    <property type="evidence" value="ECO:0007669"/>
    <property type="project" value="UniProtKB-SubCell"/>
</dbReference>
<evidence type="ECO:0000313" key="10">
    <source>
        <dbReference type="Proteomes" id="UP000183053"/>
    </source>
</evidence>
<evidence type="ECO:0000259" key="8">
    <source>
        <dbReference type="Pfam" id="PF03176"/>
    </source>
</evidence>
<evidence type="ECO:0000256" key="7">
    <source>
        <dbReference type="SAM" id="Phobius"/>
    </source>
</evidence>
<evidence type="ECO:0000256" key="2">
    <source>
        <dbReference type="ARBA" id="ARBA00010157"/>
    </source>
</evidence>
<dbReference type="InterPro" id="IPR050545">
    <property type="entry name" value="Mycobact_MmpL"/>
</dbReference>
<protein>
    <submittedName>
        <fullName evidence="9">Putative drug exporter of the RND superfamily</fullName>
    </submittedName>
</protein>
<feature type="transmembrane region" description="Helical" evidence="7">
    <location>
        <begin position="34"/>
        <end position="53"/>
    </location>
</feature>
<dbReference type="PANTHER" id="PTHR33406:SF6">
    <property type="entry name" value="MEMBRANE PROTEIN YDGH-RELATED"/>
    <property type="match status" value="1"/>
</dbReference>
<organism evidence="9 10">
    <name type="scientific">Tsukamurella pulmonis</name>
    <dbReference type="NCBI Taxonomy" id="47312"/>
    <lineage>
        <taxon>Bacteria</taxon>
        <taxon>Bacillati</taxon>
        <taxon>Actinomycetota</taxon>
        <taxon>Actinomycetes</taxon>
        <taxon>Mycobacteriales</taxon>
        <taxon>Tsukamurellaceae</taxon>
        <taxon>Tsukamurella</taxon>
    </lineage>
</organism>
<dbReference type="Gene3D" id="1.20.1640.10">
    <property type="entry name" value="Multidrug efflux transporter AcrB transmembrane domain"/>
    <property type="match status" value="2"/>
</dbReference>
<keyword evidence="5 7" id="KW-1133">Transmembrane helix</keyword>
<dbReference type="STRING" id="47312.SAMN04489765_3051"/>
<dbReference type="Proteomes" id="UP000183053">
    <property type="component" value="Unassembled WGS sequence"/>
</dbReference>
<keyword evidence="4 7" id="KW-0812">Transmembrane</keyword>
<evidence type="ECO:0000256" key="6">
    <source>
        <dbReference type="ARBA" id="ARBA00023136"/>
    </source>
</evidence>
<accession>A0A1H1G233</accession>
<feature type="transmembrane region" description="Helical" evidence="7">
    <location>
        <begin position="920"/>
        <end position="938"/>
    </location>
</feature>
<evidence type="ECO:0000256" key="4">
    <source>
        <dbReference type="ARBA" id="ARBA00022692"/>
    </source>
</evidence>
<comment type="subcellular location">
    <subcellularLocation>
        <location evidence="1">Cell membrane</location>
        <topology evidence="1">Multi-pass membrane protein</topology>
    </subcellularLocation>
</comment>
<reference evidence="10" key="1">
    <citation type="submission" date="2016-10" db="EMBL/GenBank/DDBJ databases">
        <authorList>
            <person name="Varghese N."/>
            <person name="Submissions S."/>
        </authorList>
    </citation>
    <scope>NUCLEOTIDE SEQUENCE [LARGE SCALE GENOMIC DNA]</scope>
    <source>
        <strain evidence="10">DSM 44142</strain>
    </source>
</reference>
<evidence type="ECO:0000256" key="1">
    <source>
        <dbReference type="ARBA" id="ARBA00004651"/>
    </source>
</evidence>
<evidence type="ECO:0000256" key="3">
    <source>
        <dbReference type="ARBA" id="ARBA00022475"/>
    </source>
</evidence>
<dbReference type="AlphaFoldDB" id="A0A1H1G233"/>
<feature type="transmembrane region" description="Helical" evidence="7">
    <location>
        <begin position="887"/>
        <end position="908"/>
    </location>
</feature>
<feature type="transmembrane region" description="Helical" evidence="7">
    <location>
        <begin position="994"/>
        <end position="1019"/>
    </location>
</feature>
<dbReference type="InterPro" id="IPR004869">
    <property type="entry name" value="MMPL_dom"/>
</dbReference>